<feature type="region of interest" description="Disordered" evidence="1">
    <location>
        <begin position="66"/>
        <end position="196"/>
    </location>
</feature>
<reference evidence="3" key="1">
    <citation type="submission" date="2022-12" db="EMBL/GenBank/DDBJ databases">
        <title>Chromosome-level genome assembly of the bean flower thrips Megalurothrips usitatus.</title>
        <authorList>
            <person name="Ma L."/>
            <person name="Liu Q."/>
            <person name="Li H."/>
            <person name="Cai W."/>
        </authorList>
    </citation>
    <scope>NUCLEOTIDE SEQUENCE</scope>
    <source>
        <strain evidence="3">Cailab_2022a</strain>
    </source>
</reference>
<comment type="caution">
    <text evidence="3">The sequence shown here is derived from an EMBL/GenBank/DDBJ whole genome shotgun (WGS) entry which is preliminary data.</text>
</comment>
<organism evidence="3 4">
    <name type="scientific">Megalurothrips usitatus</name>
    <name type="common">bean blossom thrips</name>
    <dbReference type="NCBI Taxonomy" id="439358"/>
    <lineage>
        <taxon>Eukaryota</taxon>
        <taxon>Metazoa</taxon>
        <taxon>Ecdysozoa</taxon>
        <taxon>Arthropoda</taxon>
        <taxon>Hexapoda</taxon>
        <taxon>Insecta</taxon>
        <taxon>Pterygota</taxon>
        <taxon>Neoptera</taxon>
        <taxon>Paraneoptera</taxon>
        <taxon>Thysanoptera</taxon>
        <taxon>Terebrantia</taxon>
        <taxon>Thripoidea</taxon>
        <taxon>Thripidae</taxon>
        <taxon>Megalurothrips</taxon>
    </lineage>
</organism>
<feature type="compositionally biased region" description="Low complexity" evidence="1">
    <location>
        <begin position="154"/>
        <end position="166"/>
    </location>
</feature>
<feature type="compositionally biased region" description="Basic residues" evidence="1">
    <location>
        <begin position="330"/>
        <end position="346"/>
    </location>
</feature>
<feature type="compositionally biased region" description="Low complexity" evidence="1">
    <location>
        <begin position="66"/>
        <end position="146"/>
    </location>
</feature>
<keyword evidence="4" id="KW-1185">Reference proteome</keyword>
<feature type="transmembrane region" description="Helical" evidence="2">
    <location>
        <begin position="428"/>
        <end position="449"/>
    </location>
</feature>
<name>A0AAV7Y037_9NEOP</name>
<evidence type="ECO:0000256" key="2">
    <source>
        <dbReference type="SAM" id="Phobius"/>
    </source>
</evidence>
<sequence>MQVQQSYQSLHDYQALNKNSYQNLASLQDQSQQQTYYGYQQAAQQQHQAYQDQAYLQQAYQQSQQQQAYQQSQQQPSDQQSQQQQTYQQSQQQQAYQQSQQQPSDRQSQQQQTYQQSQQQQAYQDYQQKVADQQKQSQDYQDYQQKVADRQKQSQDYQQKLEQQKQQQDEQSEEEDDEHQKLQGQAQQKHQETSASTYTPNVLSYVQGLQGSQGQAAAGPQSSGAGPQQSVENAVSIAEAVAAAAAVTQTPERFYEAVAATGVTPNPYRVPARAGVLPHFKQAVSPAVSPAMQAAMTYYKNGYYADPALLQHLNRAPYRRISGPAPRPYARPRPHAHAHPHAHPHAHAHDHPHTHVVPFSRYKSSPTVQHFFHGPYTMESPALAAAPAGAASDSWIEHALSPAVKRDDSLLSGLGSPPGSSTALLNGLLVPIVLLGLSIPALGFAYTYLSRRRALDTDVTSFVQNLRPNEETVDYYFNVLQNAIECFNDPKRQHCE</sequence>
<proteinExistence type="predicted"/>
<evidence type="ECO:0000313" key="3">
    <source>
        <dbReference type="EMBL" id="KAJ1530786.1"/>
    </source>
</evidence>
<accession>A0AAV7Y037</accession>
<dbReference type="Proteomes" id="UP001075354">
    <property type="component" value="Chromosome 2"/>
</dbReference>
<feature type="region of interest" description="Disordered" evidence="1">
    <location>
        <begin position="322"/>
        <end position="353"/>
    </location>
</feature>
<keyword evidence="2" id="KW-1133">Transmembrane helix</keyword>
<dbReference type="EMBL" id="JAPTSV010000002">
    <property type="protein sequence ID" value="KAJ1530786.1"/>
    <property type="molecule type" value="Genomic_DNA"/>
</dbReference>
<evidence type="ECO:0000313" key="4">
    <source>
        <dbReference type="Proteomes" id="UP001075354"/>
    </source>
</evidence>
<evidence type="ECO:0000256" key="1">
    <source>
        <dbReference type="SAM" id="MobiDB-lite"/>
    </source>
</evidence>
<keyword evidence="2" id="KW-0472">Membrane</keyword>
<protein>
    <submittedName>
        <fullName evidence="3">Uncharacterized protein</fullName>
    </submittedName>
</protein>
<dbReference type="AlphaFoldDB" id="A0AAV7Y037"/>
<gene>
    <name evidence="3" type="ORF">ONE63_005637</name>
</gene>
<keyword evidence="2" id="KW-0812">Transmembrane</keyword>